<keyword evidence="6" id="KW-1185">Reference proteome</keyword>
<feature type="domain" description="Proteinase inhibitor I42 chagasin" evidence="4">
    <location>
        <begin position="36"/>
        <end position="127"/>
    </location>
</feature>
<protein>
    <recommendedName>
        <fullName evidence="4">Proteinase inhibitor I42 chagasin domain-containing protein</fullName>
    </recommendedName>
</protein>
<dbReference type="PROSITE" id="PS51257">
    <property type="entry name" value="PROKAR_LIPOPROTEIN"/>
    <property type="match status" value="1"/>
</dbReference>
<evidence type="ECO:0000256" key="3">
    <source>
        <dbReference type="SAM" id="SignalP"/>
    </source>
</evidence>
<organism evidence="5 6">
    <name type="scientific">Spirosoma sordidisoli</name>
    <dbReference type="NCBI Taxonomy" id="2502893"/>
    <lineage>
        <taxon>Bacteria</taxon>
        <taxon>Pseudomonadati</taxon>
        <taxon>Bacteroidota</taxon>
        <taxon>Cytophagia</taxon>
        <taxon>Cytophagales</taxon>
        <taxon>Cytophagaceae</taxon>
        <taxon>Spirosoma</taxon>
    </lineage>
</organism>
<dbReference type="GO" id="GO:0004869">
    <property type="term" value="F:cysteine-type endopeptidase inhibitor activity"/>
    <property type="evidence" value="ECO:0007669"/>
    <property type="project" value="UniProtKB-KW"/>
</dbReference>
<dbReference type="AlphaFoldDB" id="A0A4Q2UFJ7"/>
<name>A0A4Q2UFJ7_9BACT</name>
<evidence type="ECO:0000313" key="5">
    <source>
        <dbReference type="EMBL" id="RYC67864.1"/>
    </source>
</evidence>
<dbReference type="Pfam" id="PF09394">
    <property type="entry name" value="Inhibitor_I42"/>
    <property type="match status" value="1"/>
</dbReference>
<dbReference type="InterPro" id="IPR036331">
    <property type="entry name" value="Chagasin-like_sf"/>
</dbReference>
<keyword evidence="3" id="KW-0732">Signal</keyword>
<sequence length="129" mass="14042">MKRVTSIVLLLFVLGAAACKRESESVTPENTTTLSVKKGATFDLTLPVQYSAGSTGVIWNLVNAGDATILKMNSMNTVVNPENSAVWGNQVWNYTALAKGTTTLEFHFARPTVLNEVMEKKAYKITVTD</sequence>
<dbReference type="Proteomes" id="UP000290407">
    <property type="component" value="Unassembled WGS sequence"/>
</dbReference>
<evidence type="ECO:0000256" key="2">
    <source>
        <dbReference type="ARBA" id="ARBA00022704"/>
    </source>
</evidence>
<feature type="signal peptide" evidence="3">
    <location>
        <begin position="1"/>
        <end position="18"/>
    </location>
</feature>
<gene>
    <name evidence="5" type="ORF">EQG79_20575</name>
</gene>
<evidence type="ECO:0000313" key="6">
    <source>
        <dbReference type="Proteomes" id="UP000290407"/>
    </source>
</evidence>
<comment type="caution">
    <text evidence="5">The sequence shown here is derived from an EMBL/GenBank/DDBJ whole genome shotgun (WGS) entry which is preliminary data.</text>
</comment>
<evidence type="ECO:0000259" key="4">
    <source>
        <dbReference type="Pfam" id="PF09394"/>
    </source>
</evidence>
<dbReference type="Gene3D" id="2.60.40.2020">
    <property type="match status" value="1"/>
</dbReference>
<keyword evidence="1" id="KW-0646">Protease inhibitor</keyword>
<feature type="chain" id="PRO_5020618346" description="Proteinase inhibitor I42 chagasin domain-containing protein" evidence="3">
    <location>
        <begin position="19"/>
        <end position="129"/>
    </location>
</feature>
<proteinExistence type="predicted"/>
<keyword evidence="2" id="KW-0789">Thiol protease inhibitor</keyword>
<dbReference type="InterPro" id="IPR018990">
    <property type="entry name" value="Prot_inh_I42_chagasin"/>
</dbReference>
<accession>A0A4Q2UFJ7</accession>
<dbReference type="EMBL" id="SBLB01000006">
    <property type="protein sequence ID" value="RYC67864.1"/>
    <property type="molecule type" value="Genomic_DNA"/>
</dbReference>
<reference evidence="5 6" key="1">
    <citation type="submission" date="2019-01" db="EMBL/GenBank/DDBJ databases">
        <title>Spirosoma flava sp. nov., a propanil-degrading bacterium isolated from herbicide-contaminated soil.</title>
        <authorList>
            <person name="Zhang L."/>
            <person name="Jiang J.-D."/>
        </authorList>
    </citation>
    <scope>NUCLEOTIDE SEQUENCE [LARGE SCALE GENOMIC DNA]</scope>
    <source>
        <strain evidence="5 6">TY50</strain>
    </source>
</reference>
<dbReference type="SUPFAM" id="SSF141066">
    <property type="entry name" value="ICP-like"/>
    <property type="match status" value="1"/>
</dbReference>
<evidence type="ECO:0000256" key="1">
    <source>
        <dbReference type="ARBA" id="ARBA00022690"/>
    </source>
</evidence>
<dbReference type="RefSeq" id="WP_077923806.1">
    <property type="nucleotide sequence ID" value="NZ_SBLB01000006.1"/>
</dbReference>